<dbReference type="PANTHER" id="PTHR30069:SF29">
    <property type="entry name" value="HEMOGLOBIN AND HEMOGLOBIN-HAPTOGLOBIN-BINDING PROTEIN 1-RELATED"/>
    <property type="match status" value="1"/>
</dbReference>
<evidence type="ECO:0000256" key="6">
    <source>
        <dbReference type="ARBA" id="ARBA00023136"/>
    </source>
</evidence>
<dbReference type="Proteomes" id="UP001304671">
    <property type="component" value="Unassembled WGS sequence"/>
</dbReference>
<keyword evidence="4 8" id="KW-0812">Transmembrane</keyword>
<keyword evidence="6 8" id="KW-0472">Membrane</keyword>
<dbReference type="PROSITE" id="PS52016">
    <property type="entry name" value="TONB_DEPENDENT_REC_3"/>
    <property type="match status" value="1"/>
</dbReference>
<keyword evidence="10" id="KW-0675">Receptor</keyword>
<comment type="subcellular location">
    <subcellularLocation>
        <location evidence="1 8">Cell outer membrane</location>
        <topology evidence="1 8">Multi-pass membrane protein</topology>
    </subcellularLocation>
</comment>
<proteinExistence type="inferred from homology"/>
<dbReference type="Gene3D" id="2.40.170.20">
    <property type="entry name" value="TonB-dependent receptor, beta-barrel domain"/>
    <property type="match status" value="1"/>
</dbReference>
<accession>A0ABU5QNP0</accession>
<comment type="similarity">
    <text evidence="8">Belongs to the TonB-dependent receptor family.</text>
</comment>
<evidence type="ECO:0000313" key="10">
    <source>
        <dbReference type="EMBL" id="MEA5258464.1"/>
    </source>
</evidence>
<keyword evidence="3 8" id="KW-1134">Transmembrane beta strand</keyword>
<dbReference type="SUPFAM" id="SSF56935">
    <property type="entry name" value="Porins"/>
    <property type="match status" value="1"/>
</dbReference>
<evidence type="ECO:0000313" key="11">
    <source>
        <dbReference type="Proteomes" id="UP001304671"/>
    </source>
</evidence>
<dbReference type="EMBL" id="JAYFUL010000017">
    <property type="protein sequence ID" value="MEA5258464.1"/>
    <property type="molecule type" value="Genomic_DNA"/>
</dbReference>
<reference evidence="10 11" key="1">
    <citation type="submission" date="2023-12" db="EMBL/GenBank/DDBJ databases">
        <title>Novel species of the genus Arcicella isolated from rivers.</title>
        <authorList>
            <person name="Lu H."/>
        </authorList>
    </citation>
    <scope>NUCLEOTIDE SEQUENCE [LARGE SCALE GENOMIC DNA]</scope>
    <source>
        <strain evidence="10 11">LMG 21963</strain>
    </source>
</reference>
<evidence type="ECO:0000256" key="1">
    <source>
        <dbReference type="ARBA" id="ARBA00004571"/>
    </source>
</evidence>
<dbReference type="PANTHER" id="PTHR30069">
    <property type="entry name" value="TONB-DEPENDENT OUTER MEMBRANE RECEPTOR"/>
    <property type="match status" value="1"/>
</dbReference>
<keyword evidence="7 8" id="KW-0998">Cell outer membrane</keyword>
<keyword evidence="11" id="KW-1185">Reference proteome</keyword>
<evidence type="ECO:0000256" key="2">
    <source>
        <dbReference type="ARBA" id="ARBA00022448"/>
    </source>
</evidence>
<evidence type="ECO:0000256" key="8">
    <source>
        <dbReference type="PROSITE-ProRule" id="PRU01360"/>
    </source>
</evidence>
<dbReference type="InterPro" id="IPR037066">
    <property type="entry name" value="Plug_dom_sf"/>
</dbReference>
<dbReference type="InterPro" id="IPR036942">
    <property type="entry name" value="Beta-barrel_TonB_sf"/>
</dbReference>
<gene>
    <name evidence="10" type="ORF">VB264_11780</name>
</gene>
<evidence type="ECO:0000256" key="3">
    <source>
        <dbReference type="ARBA" id="ARBA00022452"/>
    </source>
</evidence>
<evidence type="ECO:0000256" key="7">
    <source>
        <dbReference type="ARBA" id="ARBA00023237"/>
    </source>
</evidence>
<protein>
    <submittedName>
        <fullName evidence="10">TonB-dependent receptor</fullName>
    </submittedName>
</protein>
<dbReference type="InterPro" id="IPR012910">
    <property type="entry name" value="Plug_dom"/>
</dbReference>
<sequence>MSAIFTYLLRCKPIFSLIWIFVSLHCYAQEISNRQIDEVKVTGFSNEHFMAGLKVKKIDSTTLARFQYQTLADFLQYQSPITFKSYGNGQLTSISFRGTSAMHTAVLWNGLNINNPMAGQTDFSTVPLLGFDQMAIQYGSAASCVGSDAVGGSILLGSVPQWKKPGVNLTVGGQYGSFDNYNGQIGLRFVSNTKNGLQLSGKTLLYGSMYNNHFSETERTDNIGRTYQIEPSETAQKGLIQDLYLKQQNGNLLSLNIWLTDNKLSIQPDIIDYREITQTKASRFLSSYQFGNTNVKMSFVKDIIDYGTGDFSAPSHSETDRYIARAEHEISYKKANSRWNTNIKIGGEFVHYVAHVDGYDSGAISENRQDIFALIRNQFTDKLTASLNLRQAFSNRYQAPFTPSLGIEYLLLSAKKSQMAVTGNVARSYRLPTLNERYWKTLGNPNIQPESGFNKEVGINWKQVISEELNTSLGVNAYHNLIDNWTYWNPDKGYRVENLQQVLTKGFEVTGNIKYLKGKMLAGITTTYAYTHVSQQKMYAAYTEDIIGKQMIYVPLHTVSGTAYVGKGNWTLNFQGLYNSERYITFDHSGRPFPPYFILNATISGKIYVGKTQANLLFQMNNLTDTVYPSVKKKAMPGRGFSLGLVFNI</sequence>
<evidence type="ECO:0000256" key="5">
    <source>
        <dbReference type="ARBA" id="ARBA00022729"/>
    </source>
</evidence>
<keyword evidence="2 8" id="KW-0813">Transport</keyword>
<evidence type="ECO:0000259" key="9">
    <source>
        <dbReference type="Pfam" id="PF07715"/>
    </source>
</evidence>
<name>A0ABU5QNP0_9BACT</name>
<keyword evidence="5" id="KW-0732">Signal</keyword>
<dbReference type="RefSeq" id="WP_323249577.1">
    <property type="nucleotide sequence ID" value="NZ_JAYFUL010000017.1"/>
</dbReference>
<dbReference type="InterPro" id="IPR039426">
    <property type="entry name" value="TonB-dep_rcpt-like"/>
</dbReference>
<feature type="domain" description="TonB-dependent receptor plug" evidence="9">
    <location>
        <begin position="55"/>
        <end position="152"/>
    </location>
</feature>
<comment type="caution">
    <text evidence="10">The sequence shown here is derived from an EMBL/GenBank/DDBJ whole genome shotgun (WGS) entry which is preliminary data.</text>
</comment>
<evidence type="ECO:0000256" key="4">
    <source>
        <dbReference type="ARBA" id="ARBA00022692"/>
    </source>
</evidence>
<dbReference type="Gene3D" id="2.170.130.10">
    <property type="entry name" value="TonB-dependent receptor, plug domain"/>
    <property type="match status" value="1"/>
</dbReference>
<organism evidence="10 11">
    <name type="scientific">Arcicella aquatica</name>
    <dbReference type="NCBI Taxonomy" id="217141"/>
    <lineage>
        <taxon>Bacteria</taxon>
        <taxon>Pseudomonadati</taxon>
        <taxon>Bacteroidota</taxon>
        <taxon>Cytophagia</taxon>
        <taxon>Cytophagales</taxon>
        <taxon>Flectobacillaceae</taxon>
        <taxon>Arcicella</taxon>
    </lineage>
</organism>
<dbReference type="Pfam" id="PF07715">
    <property type="entry name" value="Plug"/>
    <property type="match status" value="1"/>
</dbReference>